<dbReference type="PANTHER" id="PTHR13286">
    <property type="entry name" value="SAP30"/>
    <property type="match status" value="1"/>
</dbReference>
<name>A0A7J7JHP9_BUGNE</name>
<feature type="domain" description="Histone deacetylase complex subunit SAP30 Sin3 binding" evidence="13">
    <location>
        <begin position="139"/>
        <end position="175"/>
    </location>
</feature>
<dbReference type="GO" id="GO:0000118">
    <property type="term" value="C:histone deacetylase complex"/>
    <property type="evidence" value="ECO:0007669"/>
    <property type="project" value="TreeGrafter"/>
</dbReference>
<evidence type="ECO:0000256" key="5">
    <source>
        <dbReference type="ARBA" id="ARBA00022771"/>
    </source>
</evidence>
<dbReference type="GO" id="GO:0003712">
    <property type="term" value="F:transcription coregulator activity"/>
    <property type="evidence" value="ECO:0007669"/>
    <property type="project" value="TreeGrafter"/>
</dbReference>
<dbReference type="Pfam" id="PF13866">
    <property type="entry name" value="zf-SAP30"/>
    <property type="match status" value="1"/>
</dbReference>
<comment type="subcellular location">
    <subcellularLocation>
        <location evidence="1">Nucleus</location>
    </subcellularLocation>
</comment>
<evidence type="ECO:0000313" key="15">
    <source>
        <dbReference type="Proteomes" id="UP000593567"/>
    </source>
</evidence>
<dbReference type="InterPro" id="IPR025718">
    <property type="entry name" value="SAP30_Sin3-bd"/>
</dbReference>
<feature type="domain" description="Histone deacetylase complex subunit SAP30 zinc-finger" evidence="12">
    <location>
        <begin position="45"/>
        <end position="113"/>
    </location>
</feature>
<dbReference type="PANTHER" id="PTHR13286:SF6">
    <property type="entry name" value="HISTONE DEACETYLASE COMPLEX SUBUNIT SAP30L-RELATED"/>
    <property type="match status" value="1"/>
</dbReference>
<dbReference type="InterPro" id="IPR024145">
    <property type="entry name" value="His_deAcase_SAP30/SAP30L"/>
</dbReference>
<feature type="region of interest" description="Disordered" evidence="11">
    <location>
        <begin position="108"/>
        <end position="132"/>
    </location>
</feature>
<evidence type="ECO:0000256" key="1">
    <source>
        <dbReference type="ARBA" id="ARBA00004123"/>
    </source>
</evidence>
<keyword evidence="7" id="KW-0805">Transcription regulation</keyword>
<protein>
    <submittedName>
        <fullName evidence="14">Sap30</fullName>
    </submittedName>
</protein>
<accession>A0A7J7JHP9</accession>
<evidence type="ECO:0000256" key="3">
    <source>
        <dbReference type="ARBA" id="ARBA00022491"/>
    </source>
</evidence>
<evidence type="ECO:0000256" key="2">
    <source>
        <dbReference type="ARBA" id="ARBA00006283"/>
    </source>
</evidence>
<dbReference type="Pfam" id="PF13867">
    <property type="entry name" value="SAP30_Sin3_bdg"/>
    <property type="match status" value="1"/>
</dbReference>
<dbReference type="Proteomes" id="UP000593567">
    <property type="component" value="Unassembled WGS sequence"/>
</dbReference>
<dbReference type="GO" id="GO:0003677">
    <property type="term" value="F:DNA binding"/>
    <property type="evidence" value="ECO:0007669"/>
    <property type="project" value="UniProtKB-KW"/>
</dbReference>
<dbReference type="Gene3D" id="3.40.1800.30">
    <property type="match status" value="1"/>
</dbReference>
<sequence length="175" mass="20221">MVRRLRVKVIPSTKSILIFLVVWLYKFTIMVMEDSRPADLDGATTEQLCCLIDDGRPCMRPAGNASYGKKIQKTVQQRKLKLELNDKINHSYICDHHKEVIHSLRQIKPRKRPGSDRDSSPEVQAKRGNKTDVNFLQMPVNTLRRYKRHFKLTTKPGISKALLSDAVQRHFKSIP</sequence>
<organism evidence="14 15">
    <name type="scientific">Bugula neritina</name>
    <name type="common">Brown bryozoan</name>
    <name type="synonym">Sertularia neritina</name>
    <dbReference type="NCBI Taxonomy" id="10212"/>
    <lineage>
        <taxon>Eukaryota</taxon>
        <taxon>Metazoa</taxon>
        <taxon>Spiralia</taxon>
        <taxon>Lophotrochozoa</taxon>
        <taxon>Bryozoa</taxon>
        <taxon>Gymnolaemata</taxon>
        <taxon>Cheilostomatida</taxon>
        <taxon>Flustrina</taxon>
        <taxon>Buguloidea</taxon>
        <taxon>Bugulidae</taxon>
        <taxon>Bugula</taxon>
    </lineage>
</organism>
<gene>
    <name evidence="14" type="ORF">EB796_016625</name>
</gene>
<comment type="caution">
    <text evidence="14">The sequence shown here is derived from an EMBL/GenBank/DDBJ whole genome shotgun (WGS) entry which is preliminary data.</text>
</comment>
<evidence type="ECO:0000256" key="11">
    <source>
        <dbReference type="SAM" id="MobiDB-lite"/>
    </source>
</evidence>
<keyword evidence="3" id="KW-0678">Repressor</keyword>
<evidence type="ECO:0000259" key="13">
    <source>
        <dbReference type="Pfam" id="PF13867"/>
    </source>
</evidence>
<comment type="similarity">
    <text evidence="2">Belongs to the SAP30 family.</text>
</comment>
<reference evidence="14" key="1">
    <citation type="submission" date="2020-06" db="EMBL/GenBank/DDBJ databases">
        <title>Draft genome of Bugula neritina, a colonial animal packing powerful symbionts and potential medicines.</title>
        <authorList>
            <person name="Rayko M."/>
        </authorList>
    </citation>
    <scope>NUCLEOTIDE SEQUENCE [LARGE SCALE GENOMIC DNA]</scope>
    <source>
        <strain evidence="14">Kwan_BN1</strain>
    </source>
</reference>
<dbReference type="Gene3D" id="6.10.160.20">
    <property type="match status" value="1"/>
</dbReference>
<evidence type="ECO:0000256" key="7">
    <source>
        <dbReference type="ARBA" id="ARBA00023015"/>
    </source>
</evidence>
<dbReference type="EMBL" id="VXIV02002500">
    <property type="protein sequence ID" value="KAF6025066.1"/>
    <property type="molecule type" value="Genomic_DNA"/>
</dbReference>
<keyword evidence="5" id="KW-0863">Zinc-finger</keyword>
<evidence type="ECO:0000256" key="10">
    <source>
        <dbReference type="ARBA" id="ARBA00023242"/>
    </source>
</evidence>
<keyword evidence="8" id="KW-0238">DNA-binding</keyword>
<dbReference type="OrthoDB" id="510958at2759"/>
<dbReference type="InterPro" id="IPR038291">
    <property type="entry name" value="SAP30_C_sf"/>
</dbReference>
<keyword evidence="6" id="KW-0862">Zinc</keyword>
<proteinExistence type="inferred from homology"/>
<evidence type="ECO:0000313" key="14">
    <source>
        <dbReference type="EMBL" id="KAF6025066.1"/>
    </source>
</evidence>
<dbReference type="InterPro" id="IPR025717">
    <property type="entry name" value="SAP30_zn-finger"/>
</dbReference>
<dbReference type="AlphaFoldDB" id="A0A7J7JHP9"/>
<evidence type="ECO:0000256" key="4">
    <source>
        <dbReference type="ARBA" id="ARBA00022723"/>
    </source>
</evidence>
<evidence type="ECO:0000256" key="8">
    <source>
        <dbReference type="ARBA" id="ARBA00023125"/>
    </source>
</evidence>
<evidence type="ECO:0000256" key="6">
    <source>
        <dbReference type="ARBA" id="ARBA00022833"/>
    </source>
</evidence>
<dbReference type="GO" id="GO:0006355">
    <property type="term" value="P:regulation of DNA-templated transcription"/>
    <property type="evidence" value="ECO:0007669"/>
    <property type="project" value="TreeGrafter"/>
</dbReference>
<keyword evidence="15" id="KW-1185">Reference proteome</keyword>
<keyword evidence="10" id="KW-0539">Nucleus</keyword>
<keyword evidence="4" id="KW-0479">Metal-binding</keyword>
<evidence type="ECO:0000259" key="12">
    <source>
        <dbReference type="Pfam" id="PF13866"/>
    </source>
</evidence>
<evidence type="ECO:0000256" key="9">
    <source>
        <dbReference type="ARBA" id="ARBA00023163"/>
    </source>
</evidence>
<dbReference type="GO" id="GO:0008270">
    <property type="term" value="F:zinc ion binding"/>
    <property type="evidence" value="ECO:0007669"/>
    <property type="project" value="UniProtKB-KW"/>
</dbReference>
<keyword evidence="9" id="KW-0804">Transcription</keyword>